<proteinExistence type="inferred from homology"/>
<feature type="transmembrane region" description="Helical" evidence="4">
    <location>
        <begin position="6"/>
        <end position="27"/>
    </location>
</feature>
<feature type="transmembrane region" description="Helical" evidence="4">
    <location>
        <begin position="346"/>
        <end position="364"/>
    </location>
</feature>
<accession>A0A381ILN6</accession>
<keyword evidence="2 5" id="KW-0328">Glycosyltransferase</keyword>
<dbReference type="RefSeq" id="WP_115734106.1">
    <property type="nucleotide sequence ID" value="NZ_BAAAVY010000009.1"/>
</dbReference>
<keyword evidence="4" id="KW-0472">Membrane</keyword>
<feature type="transmembrane region" description="Helical" evidence="4">
    <location>
        <begin position="321"/>
        <end position="341"/>
    </location>
</feature>
<dbReference type="AlphaFoldDB" id="A0A381ILN6"/>
<evidence type="ECO:0000256" key="3">
    <source>
        <dbReference type="ARBA" id="ARBA00022679"/>
    </source>
</evidence>
<name>A0A381ILN6_AMIAI</name>
<keyword evidence="4" id="KW-0812">Transmembrane</keyword>
<gene>
    <name evidence="5" type="primary">pgaC_2</name>
    <name evidence="5" type="ORF">NCTC10684_05088</name>
</gene>
<dbReference type="PANTHER" id="PTHR43630">
    <property type="entry name" value="POLY-BETA-1,6-N-ACETYL-D-GLUCOSAMINE SYNTHASE"/>
    <property type="match status" value="1"/>
</dbReference>
<evidence type="ECO:0000313" key="5">
    <source>
        <dbReference type="EMBL" id="SUY28314.1"/>
    </source>
</evidence>
<keyword evidence="4" id="KW-1133">Transmembrane helix</keyword>
<dbReference type="GO" id="GO:0016757">
    <property type="term" value="F:glycosyltransferase activity"/>
    <property type="evidence" value="ECO:0007669"/>
    <property type="project" value="UniProtKB-KW"/>
</dbReference>
<evidence type="ECO:0000313" key="6">
    <source>
        <dbReference type="Proteomes" id="UP000254701"/>
    </source>
</evidence>
<comment type="similarity">
    <text evidence="1">Belongs to the glycosyltransferase 2 family.</text>
</comment>
<dbReference type="Proteomes" id="UP000254701">
    <property type="component" value="Unassembled WGS sequence"/>
</dbReference>
<feature type="transmembrane region" description="Helical" evidence="4">
    <location>
        <begin position="297"/>
        <end position="315"/>
    </location>
</feature>
<protein>
    <submittedName>
        <fullName evidence="5">Poly-beta-1,6-N-acetyl-D-glucosamine synthase</fullName>
        <ecNumber evidence="5">2.4.1.-</ecNumber>
    </submittedName>
</protein>
<evidence type="ECO:0000256" key="4">
    <source>
        <dbReference type="SAM" id="Phobius"/>
    </source>
</evidence>
<organism evidence="5 6">
    <name type="scientific">Aminobacter aminovorans</name>
    <name type="common">Chelatobacter heintzii</name>
    <dbReference type="NCBI Taxonomy" id="83263"/>
    <lineage>
        <taxon>Bacteria</taxon>
        <taxon>Pseudomonadati</taxon>
        <taxon>Pseudomonadota</taxon>
        <taxon>Alphaproteobacteria</taxon>
        <taxon>Hyphomicrobiales</taxon>
        <taxon>Phyllobacteriaceae</taxon>
        <taxon>Aminobacter</taxon>
    </lineage>
</organism>
<dbReference type="PANTHER" id="PTHR43630:SF1">
    <property type="entry name" value="POLY-BETA-1,6-N-ACETYL-D-GLUCOSAMINE SYNTHASE"/>
    <property type="match status" value="1"/>
</dbReference>
<evidence type="ECO:0000256" key="2">
    <source>
        <dbReference type="ARBA" id="ARBA00022676"/>
    </source>
</evidence>
<keyword evidence="3 5" id="KW-0808">Transferase</keyword>
<dbReference type="OrthoDB" id="9814255at2"/>
<sequence>MATVFFVSIGLLVYHFVLYPTILWILTRIKPSTRREMDRPVVFPAMELIVPAHNEQEVIADKVRNLFALEYPGDLTVTIALDGCSDRTEQVLTAVMSEQKADHKRVSVAVYRQNIGKVAVINELIGKSTAEIIALSDTSSLLDADALISAACYFGDKRIGVVCGSYHLSAGSSFAERAYWRYQTNVKRLESAFGSVMGAHGAFYLVRRSLWTKLASDTINDDFVLPMKIVATGAQAVYASEIRIEELEVSRSVQDIRRRIRLGAGNIQQLVMLAGLADPRRGRTAFMFISGKAIRSIAPYAFIAAFASGLIWIAAGNPMLATGIVVACGFVLLAPGSWGLLSLARYVALSTMASAFGGLLYLVGPSGAAWNISRSGKQS</sequence>
<reference evidence="5 6" key="1">
    <citation type="submission" date="2018-06" db="EMBL/GenBank/DDBJ databases">
        <authorList>
            <consortium name="Pathogen Informatics"/>
            <person name="Doyle S."/>
        </authorList>
    </citation>
    <scope>NUCLEOTIDE SEQUENCE [LARGE SCALE GENOMIC DNA]</scope>
    <source>
        <strain evidence="5 6">NCTC10684</strain>
    </source>
</reference>
<dbReference type="EC" id="2.4.1.-" evidence="5"/>
<dbReference type="CDD" id="cd06439">
    <property type="entry name" value="CESA_like_1"/>
    <property type="match status" value="1"/>
</dbReference>
<dbReference type="SUPFAM" id="SSF53448">
    <property type="entry name" value="Nucleotide-diphospho-sugar transferases"/>
    <property type="match status" value="1"/>
</dbReference>
<dbReference type="InterPro" id="IPR029044">
    <property type="entry name" value="Nucleotide-diphossugar_trans"/>
</dbReference>
<evidence type="ECO:0000256" key="1">
    <source>
        <dbReference type="ARBA" id="ARBA00006739"/>
    </source>
</evidence>
<dbReference type="Pfam" id="PF13641">
    <property type="entry name" value="Glyco_tranf_2_3"/>
    <property type="match status" value="1"/>
</dbReference>
<dbReference type="EMBL" id="UFSM01000002">
    <property type="protein sequence ID" value="SUY28314.1"/>
    <property type="molecule type" value="Genomic_DNA"/>
</dbReference>
<dbReference type="Gene3D" id="3.90.550.10">
    <property type="entry name" value="Spore Coat Polysaccharide Biosynthesis Protein SpsA, Chain A"/>
    <property type="match status" value="1"/>
</dbReference>